<evidence type="ECO:0000313" key="1">
    <source>
        <dbReference type="EMBL" id="KAI7734393.1"/>
    </source>
</evidence>
<proteinExistence type="predicted"/>
<comment type="caution">
    <text evidence="1">The sequence shown here is derived from an EMBL/GenBank/DDBJ whole genome shotgun (WGS) entry which is preliminary data.</text>
</comment>
<sequence length="190" mass="21402">MAISQLNFHHQTLNNNPIHRFTTTFSHHAILRVHSFGLSSLTQHLVPEDKTRATKYNSSPNINKWVNFLPGRSWWDLMEEDEADQVKADNPVTVWYVLQRIWGLVADDKLVIYIGLCSLTFAAVSEISMPNLLAASVFAAQKGESLVLYRNVKILMFLCFVSGICSGLRSGCFGIANMVLVSESSWKLEL</sequence>
<keyword evidence="2" id="KW-1185">Reference proteome</keyword>
<gene>
    <name evidence="1" type="ORF">M8C21_024546</name>
</gene>
<dbReference type="AlphaFoldDB" id="A0AAD5C4S4"/>
<evidence type="ECO:0000313" key="2">
    <source>
        <dbReference type="Proteomes" id="UP001206925"/>
    </source>
</evidence>
<name>A0AAD5C4S4_AMBAR</name>
<organism evidence="1 2">
    <name type="scientific">Ambrosia artemisiifolia</name>
    <name type="common">Common ragweed</name>
    <dbReference type="NCBI Taxonomy" id="4212"/>
    <lineage>
        <taxon>Eukaryota</taxon>
        <taxon>Viridiplantae</taxon>
        <taxon>Streptophyta</taxon>
        <taxon>Embryophyta</taxon>
        <taxon>Tracheophyta</taxon>
        <taxon>Spermatophyta</taxon>
        <taxon>Magnoliopsida</taxon>
        <taxon>eudicotyledons</taxon>
        <taxon>Gunneridae</taxon>
        <taxon>Pentapetalae</taxon>
        <taxon>asterids</taxon>
        <taxon>campanulids</taxon>
        <taxon>Asterales</taxon>
        <taxon>Asteraceae</taxon>
        <taxon>Asteroideae</taxon>
        <taxon>Heliantheae alliance</taxon>
        <taxon>Heliantheae</taxon>
        <taxon>Ambrosia</taxon>
    </lineage>
</organism>
<reference evidence="1" key="1">
    <citation type="submission" date="2022-06" db="EMBL/GenBank/DDBJ databases">
        <title>Uncovering the hologenomic basis of an extraordinary plant invasion.</title>
        <authorList>
            <person name="Bieker V.C."/>
            <person name="Martin M.D."/>
            <person name="Gilbert T."/>
            <person name="Hodgins K."/>
            <person name="Battlay P."/>
            <person name="Petersen B."/>
            <person name="Wilson J."/>
        </authorList>
    </citation>
    <scope>NUCLEOTIDE SEQUENCE</scope>
    <source>
        <strain evidence="1">AA19_3_7</strain>
        <tissue evidence="1">Leaf</tissue>
    </source>
</reference>
<dbReference type="EMBL" id="JAMZMK010009738">
    <property type="protein sequence ID" value="KAI7734393.1"/>
    <property type="molecule type" value="Genomic_DNA"/>
</dbReference>
<protein>
    <submittedName>
        <fullName evidence="1">Uncharacterized protein</fullName>
    </submittedName>
</protein>
<dbReference type="Proteomes" id="UP001206925">
    <property type="component" value="Unassembled WGS sequence"/>
</dbReference>
<accession>A0AAD5C4S4</accession>